<name>A0AAW8N9R3_PSEOX</name>
<protein>
    <submittedName>
        <fullName evidence="4">Single-strand DNA-binding protein</fullName>
    </submittedName>
</protein>
<dbReference type="InterPro" id="IPR000424">
    <property type="entry name" value="Primosome_PriB/ssb"/>
</dbReference>
<comment type="caution">
    <text evidence="4">The sequence shown here is derived from an EMBL/GenBank/DDBJ whole genome shotgun (WGS) entry which is preliminary data.</text>
</comment>
<gene>
    <name evidence="4" type="ORF">J2X12_002412</name>
</gene>
<dbReference type="CDD" id="cd04496">
    <property type="entry name" value="SSB_OBF"/>
    <property type="match status" value="1"/>
</dbReference>
<dbReference type="EMBL" id="JAVDWN010000007">
    <property type="protein sequence ID" value="MDR7164383.1"/>
    <property type="molecule type" value="Genomic_DNA"/>
</dbReference>
<evidence type="ECO:0000256" key="1">
    <source>
        <dbReference type="ARBA" id="ARBA00023125"/>
    </source>
</evidence>
<dbReference type="Gene3D" id="2.40.50.140">
    <property type="entry name" value="Nucleic acid-binding proteins"/>
    <property type="match status" value="1"/>
</dbReference>
<feature type="region of interest" description="Disordered" evidence="3">
    <location>
        <begin position="125"/>
        <end position="167"/>
    </location>
</feature>
<dbReference type="AlphaFoldDB" id="A0AAW8N9R3"/>
<dbReference type="PROSITE" id="PS50935">
    <property type="entry name" value="SSB"/>
    <property type="match status" value="1"/>
</dbReference>
<dbReference type="Pfam" id="PF00436">
    <property type="entry name" value="SSB"/>
    <property type="match status" value="1"/>
</dbReference>
<dbReference type="RefSeq" id="WP_174179903.1">
    <property type="nucleotide sequence ID" value="NZ_CAXURQ020000001.1"/>
</dbReference>
<organism evidence="4 5">
    <name type="scientific">Pseudarthrobacter oxydans</name>
    <name type="common">Arthrobacter oxydans</name>
    <dbReference type="NCBI Taxonomy" id="1671"/>
    <lineage>
        <taxon>Bacteria</taxon>
        <taxon>Bacillati</taxon>
        <taxon>Actinomycetota</taxon>
        <taxon>Actinomycetes</taxon>
        <taxon>Micrococcales</taxon>
        <taxon>Micrococcaceae</taxon>
        <taxon>Pseudarthrobacter</taxon>
    </lineage>
</organism>
<keyword evidence="1 2" id="KW-0238">DNA-binding</keyword>
<evidence type="ECO:0000313" key="4">
    <source>
        <dbReference type="EMBL" id="MDR7164383.1"/>
    </source>
</evidence>
<feature type="compositionally biased region" description="Acidic residues" evidence="3">
    <location>
        <begin position="143"/>
        <end position="156"/>
    </location>
</feature>
<evidence type="ECO:0000256" key="3">
    <source>
        <dbReference type="SAM" id="MobiDB-lite"/>
    </source>
</evidence>
<evidence type="ECO:0000256" key="2">
    <source>
        <dbReference type="PROSITE-ProRule" id="PRU00252"/>
    </source>
</evidence>
<sequence>MSDTITVRGFVATEVKSSTTPGGVATASFRIGSTSRRYDRESGTWTDGHTNWFLVQGYRHLAGNIGCSIRKGQPVIVFGTLKIRSWERDGRVYYSHTIDADAVGHDLTWGTANFIRSSAKPILSLVEQDPPPSEGEHRAADGTFDEPEDGDEDLDGGGDPAAAFIEDTNGDIVGLNLETGELAESGV</sequence>
<proteinExistence type="predicted"/>
<dbReference type="SUPFAM" id="SSF50249">
    <property type="entry name" value="Nucleic acid-binding proteins"/>
    <property type="match status" value="1"/>
</dbReference>
<reference evidence="4" key="1">
    <citation type="submission" date="2023-07" db="EMBL/GenBank/DDBJ databases">
        <title>Sorghum-associated microbial communities from plants grown in Nebraska, USA.</title>
        <authorList>
            <person name="Schachtman D."/>
        </authorList>
    </citation>
    <scope>NUCLEOTIDE SEQUENCE</scope>
    <source>
        <strain evidence="4">BE261</strain>
    </source>
</reference>
<dbReference type="GO" id="GO:0003697">
    <property type="term" value="F:single-stranded DNA binding"/>
    <property type="evidence" value="ECO:0007669"/>
    <property type="project" value="InterPro"/>
</dbReference>
<accession>A0AAW8N9R3</accession>
<evidence type="ECO:0000313" key="5">
    <source>
        <dbReference type="Proteomes" id="UP001262032"/>
    </source>
</evidence>
<dbReference type="GeneID" id="97422917"/>
<dbReference type="Proteomes" id="UP001262032">
    <property type="component" value="Unassembled WGS sequence"/>
</dbReference>
<dbReference type="InterPro" id="IPR012340">
    <property type="entry name" value="NA-bd_OB-fold"/>
</dbReference>